<reference evidence="6 7" key="1">
    <citation type="journal article" date="2010" name="Plant Cell">
        <title>The Chlorella variabilis NC64A genome reveals adaptation to photosymbiosis, coevolution with viruses, and cryptic sex.</title>
        <authorList>
            <person name="Blanc G."/>
            <person name="Duncan G."/>
            <person name="Agarkova I."/>
            <person name="Borodovsky M."/>
            <person name="Gurnon J."/>
            <person name="Kuo A."/>
            <person name="Lindquist E."/>
            <person name="Lucas S."/>
            <person name="Pangilinan J."/>
            <person name="Polle J."/>
            <person name="Salamov A."/>
            <person name="Terry A."/>
            <person name="Yamada T."/>
            <person name="Dunigan D.D."/>
            <person name="Grigoriev I.V."/>
            <person name="Claverie J.M."/>
            <person name="Van Etten J.L."/>
        </authorList>
    </citation>
    <scope>NUCLEOTIDE SEQUENCE [LARGE SCALE GENOMIC DNA]</scope>
    <source>
        <strain evidence="6 7">NC64A</strain>
    </source>
</reference>
<dbReference type="STRING" id="554065.E1Z7P8"/>
<dbReference type="AlphaFoldDB" id="E1Z7P8"/>
<sequence length="372" mass="39422">MAPPSAPLVTVDIAAGVATLTLSSPPVNALQPTLLESLFVQLRKAQSNPDVKAILLTGAGGKIAGIPMCLLLLFCAGFDFTLFGTPVMERLFAERQEVLAQFTALLENGVKPTVAAIEGAQVGLPEVRLGLLPGLGGTQRLPRLVGVEQALNLMLSGQPISSEDAQAVGLVDEVVPAAELLPAARRLALELAAGKAARRCTLQLTTHMQSTGEEFESSVSMLMTAKANVSKRFAGQQHFVYLLEAVAAGLASGPAVGLQKEGEGFRAAASSLLHRMMLHMFKLDRWLKKARGPVWVLGQVCGMLALLVLVVYVKLLVPYSFAVRLRSSFKKGFSQGYKAKKGDKMDEDDAAAAAAPASGSGRQEPARRRKGK</sequence>
<dbReference type="KEGG" id="cvr:CHLNCDRAFT_142074"/>
<dbReference type="eggNOG" id="KOG1683">
    <property type="taxonomic scope" value="Eukaryota"/>
</dbReference>
<keyword evidence="5" id="KW-0812">Transmembrane</keyword>
<dbReference type="Proteomes" id="UP000008141">
    <property type="component" value="Unassembled WGS sequence"/>
</dbReference>
<dbReference type="InParanoid" id="E1Z7P8"/>
<keyword evidence="5" id="KW-0472">Membrane</keyword>
<dbReference type="GeneID" id="17357581"/>
<evidence type="ECO:0000256" key="1">
    <source>
        <dbReference type="ARBA" id="ARBA00023235"/>
    </source>
</evidence>
<dbReference type="CDD" id="cd06558">
    <property type="entry name" value="crotonase-like"/>
    <property type="match status" value="1"/>
</dbReference>
<evidence type="ECO:0000313" key="7">
    <source>
        <dbReference type="Proteomes" id="UP000008141"/>
    </source>
</evidence>
<dbReference type="GO" id="GO:0006635">
    <property type="term" value="P:fatty acid beta-oxidation"/>
    <property type="evidence" value="ECO:0007669"/>
    <property type="project" value="TreeGrafter"/>
</dbReference>
<dbReference type="EMBL" id="GL433838">
    <property type="protein sequence ID" value="EFN57955.1"/>
    <property type="molecule type" value="Genomic_DNA"/>
</dbReference>
<dbReference type="GO" id="GO:0005777">
    <property type="term" value="C:peroxisome"/>
    <property type="evidence" value="ECO:0007669"/>
    <property type="project" value="TreeGrafter"/>
</dbReference>
<dbReference type="Gene3D" id="3.90.226.10">
    <property type="entry name" value="2-enoyl-CoA Hydratase, Chain A, domain 1"/>
    <property type="match status" value="2"/>
</dbReference>
<evidence type="ECO:0000256" key="5">
    <source>
        <dbReference type="SAM" id="Phobius"/>
    </source>
</evidence>
<dbReference type="RefSeq" id="XP_005850057.1">
    <property type="nucleotide sequence ID" value="XM_005849995.1"/>
</dbReference>
<dbReference type="GO" id="GO:0003857">
    <property type="term" value="F:(3S)-3-hydroxyacyl-CoA dehydrogenase (NAD+) activity"/>
    <property type="evidence" value="ECO:0007669"/>
    <property type="project" value="TreeGrafter"/>
</dbReference>
<feature type="transmembrane region" description="Helical" evidence="5">
    <location>
        <begin position="53"/>
        <end position="82"/>
    </location>
</feature>
<evidence type="ECO:0000313" key="6">
    <source>
        <dbReference type="EMBL" id="EFN57955.1"/>
    </source>
</evidence>
<organism evidence="7">
    <name type="scientific">Chlorella variabilis</name>
    <name type="common">Green alga</name>
    <dbReference type="NCBI Taxonomy" id="554065"/>
    <lineage>
        <taxon>Eukaryota</taxon>
        <taxon>Viridiplantae</taxon>
        <taxon>Chlorophyta</taxon>
        <taxon>core chlorophytes</taxon>
        <taxon>Trebouxiophyceae</taxon>
        <taxon>Chlorellales</taxon>
        <taxon>Chlorellaceae</taxon>
        <taxon>Chlorella clade</taxon>
        <taxon>Chlorella</taxon>
    </lineage>
</organism>
<dbReference type="GO" id="GO:0016853">
    <property type="term" value="F:isomerase activity"/>
    <property type="evidence" value="ECO:0007669"/>
    <property type="project" value="UniProtKB-KW"/>
</dbReference>
<name>E1Z7P8_CHLVA</name>
<dbReference type="Pfam" id="PF00378">
    <property type="entry name" value="ECH_1"/>
    <property type="match status" value="1"/>
</dbReference>
<keyword evidence="1" id="KW-0413">Isomerase</keyword>
<evidence type="ECO:0000256" key="4">
    <source>
        <dbReference type="SAM" id="MobiDB-lite"/>
    </source>
</evidence>
<gene>
    <name evidence="6" type="ORF">CHLNCDRAFT_142074</name>
</gene>
<keyword evidence="5" id="KW-1133">Transmembrane helix</keyword>
<feature type="region of interest" description="Disordered" evidence="4">
    <location>
        <begin position="335"/>
        <end position="372"/>
    </location>
</feature>
<proteinExistence type="predicted"/>
<protein>
    <recommendedName>
        <fullName evidence="8">3-hydroxyacyl-CoA dehydrogenase NAD binding domain-containing protein</fullName>
    </recommendedName>
</protein>
<dbReference type="SUPFAM" id="SSF52096">
    <property type="entry name" value="ClpP/crotonase"/>
    <property type="match status" value="1"/>
</dbReference>
<dbReference type="InterPro" id="IPR001753">
    <property type="entry name" value="Enoyl-CoA_hydra/iso"/>
</dbReference>
<feature type="transmembrane region" description="Helical" evidence="5">
    <location>
        <begin position="294"/>
        <end position="317"/>
    </location>
</feature>
<dbReference type="InterPro" id="IPR029045">
    <property type="entry name" value="ClpP/crotonase-like_dom_sf"/>
</dbReference>
<dbReference type="PANTHER" id="PTHR23309:SF49">
    <property type="entry name" value="PEROXISOMAL BIFUNCTIONAL ENZYME"/>
    <property type="match status" value="1"/>
</dbReference>
<keyword evidence="2" id="KW-0456">Lyase</keyword>
<dbReference type="PANTHER" id="PTHR23309">
    <property type="entry name" value="3-HYDROXYACYL-COA DEHYROGENASE"/>
    <property type="match status" value="1"/>
</dbReference>
<evidence type="ECO:0000256" key="2">
    <source>
        <dbReference type="ARBA" id="ARBA00023239"/>
    </source>
</evidence>
<dbReference type="GO" id="GO:0016829">
    <property type="term" value="F:lyase activity"/>
    <property type="evidence" value="ECO:0007669"/>
    <property type="project" value="UniProtKB-KW"/>
</dbReference>
<evidence type="ECO:0008006" key="8">
    <source>
        <dbReference type="Google" id="ProtNLM"/>
    </source>
</evidence>
<dbReference type="OMA" id="FAYSASC"/>
<keyword evidence="3" id="KW-0511">Multifunctional enzyme</keyword>
<evidence type="ECO:0000256" key="3">
    <source>
        <dbReference type="ARBA" id="ARBA00023268"/>
    </source>
</evidence>
<dbReference type="OrthoDB" id="1675330at2759"/>
<keyword evidence="7" id="KW-1185">Reference proteome</keyword>
<accession>E1Z7P8</accession>